<dbReference type="GO" id="GO:0005615">
    <property type="term" value="C:extracellular space"/>
    <property type="evidence" value="ECO:0007669"/>
    <property type="project" value="TreeGrafter"/>
</dbReference>
<dbReference type="AlphaFoldDB" id="A0AAQ4DWU2"/>
<dbReference type="InterPro" id="IPR000734">
    <property type="entry name" value="TAG_lipase"/>
</dbReference>
<evidence type="ECO:0000313" key="7">
    <source>
        <dbReference type="Proteomes" id="UP001321473"/>
    </source>
</evidence>
<name>A0AAQ4DWU2_AMBAM</name>
<evidence type="ECO:0000256" key="1">
    <source>
        <dbReference type="ARBA" id="ARBA00004613"/>
    </source>
</evidence>
<dbReference type="GO" id="GO:0016042">
    <property type="term" value="P:lipid catabolic process"/>
    <property type="evidence" value="ECO:0007669"/>
    <property type="project" value="TreeGrafter"/>
</dbReference>
<reference evidence="6 7" key="1">
    <citation type="journal article" date="2023" name="Arcadia Sci">
        <title>De novo assembly of a long-read Amblyomma americanum tick genome.</title>
        <authorList>
            <person name="Chou S."/>
            <person name="Poskanzer K.E."/>
            <person name="Rollins M."/>
            <person name="Thuy-Boun P.S."/>
        </authorList>
    </citation>
    <scope>NUCLEOTIDE SEQUENCE [LARGE SCALE GENOMIC DNA]</scope>
    <source>
        <strain evidence="6">F_SG_1</strain>
        <tissue evidence="6">Salivary glands</tissue>
    </source>
</reference>
<dbReference type="InterPro" id="IPR013818">
    <property type="entry name" value="Lipase"/>
</dbReference>
<feature type="domain" description="Lipase" evidence="5">
    <location>
        <begin position="134"/>
        <end position="418"/>
    </location>
</feature>
<evidence type="ECO:0000256" key="2">
    <source>
        <dbReference type="ARBA" id="ARBA00010701"/>
    </source>
</evidence>
<dbReference type="InterPro" id="IPR029058">
    <property type="entry name" value="AB_hydrolase_fold"/>
</dbReference>
<keyword evidence="3" id="KW-0964">Secreted</keyword>
<evidence type="ECO:0000256" key="3">
    <source>
        <dbReference type="ARBA" id="ARBA00022525"/>
    </source>
</evidence>
<evidence type="ECO:0000313" key="6">
    <source>
        <dbReference type="EMBL" id="KAK8766932.1"/>
    </source>
</evidence>
<protein>
    <recommendedName>
        <fullName evidence="5">Lipase domain-containing protein</fullName>
    </recommendedName>
</protein>
<gene>
    <name evidence="6" type="ORF">V5799_006284</name>
</gene>
<dbReference type="PRINTS" id="PR00821">
    <property type="entry name" value="TAGLIPASE"/>
</dbReference>
<dbReference type="EMBL" id="JARKHS020025878">
    <property type="protein sequence ID" value="KAK8766932.1"/>
    <property type="molecule type" value="Genomic_DNA"/>
</dbReference>
<dbReference type="GO" id="GO:0016298">
    <property type="term" value="F:lipase activity"/>
    <property type="evidence" value="ECO:0007669"/>
    <property type="project" value="InterPro"/>
</dbReference>
<proteinExistence type="inferred from homology"/>
<dbReference type="PROSITE" id="PS51257">
    <property type="entry name" value="PROKAR_LIPOPROTEIN"/>
    <property type="match status" value="1"/>
</dbReference>
<dbReference type="PANTHER" id="PTHR11610:SF173">
    <property type="entry name" value="LIPASE DOMAIN-CONTAINING PROTEIN-RELATED"/>
    <property type="match status" value="1"/>
</dbReference>
<dbReference type="SUPFAM" id="SSF53474">
    <property type="entry name" value="alpha/beta-Hydrolases"/>
    <property type="match status" value="1"/>
</dbReference>
<dbReference type="PANTHER" id="PTHR11610">
    <property type="entry name" value="LIPASE"/>
    <property type="match status" value="1"/>
</dbReference>
<dbReference type="Gene3D" id="3.40.50.1820">
    <property type="entry name" value="alpha/beta hydrolase"/>
    <property type="match status" value="1"/>
</dbReference>
<evidence type="ECO:0000256" key="4">
    <source>
        <dbReference type="RuleBase" id="RU004262"/>
    </source>
</evidence>
<dbReference type="Pfam" id="PF00151">
    <property type="entry name" value="Lipase"/>
    <property type="match status" value="1"/>
</dbReference>
<keyword evidence="7" id="KW-1185">Reference proteome</keyword>
<comment type="similarity">
    <text evidence="2 4">Belongs to the AB hydrolase superfamily. Lipase family.</text>
</comment>
<dbReference type="Proteomes" id="UP001321473">
    <property type="component" value="Unassembled WGS sequence"/>
</dbReference>
<comment type="subcellular location">
    <subcellularLocation>
        <location evidence="1">Secreted</location>
    </subcellularLocation>
</comment>
<evidence type="ECO:0000259" key="5">
    <source>
        <dbReference type="Pfam" id="PF00151"/>
    </source>
</evidence>
<accession>A0AAQ4DWU2</accession>
<sequence length="464" mass="50422">MTRLMTREGSLQPSLAAACDVGEKNLVSWWDASFLANSTAPDNVMMPPALLCALLGSGVMLAFATPLSSPLFADFEDEDEYAELSGPDVEDVEKAFRRFQEGALAHSDGLSSVIKIAGLPGIFDVSRNLAHLRPRPPQSVDPHFLVYTNIGQAAAPTDAPPREPVLRLRHDEDFGAAAKHVAKDRALYFVVHGYRSKGTAQWVQRIKDEILALEEATVVVVDWSTASRVKNYSVAAASTRTVARLAAKLVKELVDAGRLTPSRVHYIGHSLGAQAGGFFGQDVQSMTGTKVGRITGLDPAGPMFEYFDAYLRKEHADFVDIIHTSMGMGFNFVRGRLGMTKSAGHVDFYPNGGRQQPGCRPFGRLDCSHSRATLYYANSIRTCSYPTQRCDNYRAYRSHRCTPCDQGACGVMGHNASSELRGKHYLSISSVYPHCPGAASTQTASIVLLLSSLASVAIRFASRS</sequence>
<organism evidence="6 7">
    <name type="scientific">Amblyomma americanum</name>
    <name type="common">Lone star tick</name>
    <dbReference type="NCBI Taxonomy" id="6943"/>
    <lineage>
        <taxon>Eukaryota</taxon>
        <taxon>Metazoa</taxon>
        <taxon>Ecdysozoa</taxon>
        <taxon>Arthropoda</taxon>
        <taxon>Chelicerata</taxon>
        <taxon>Arachnida</taxon>
        <taxon>Acari</taxon>
        <taxon>Parasitiformes</taxon>
        <taxon>Ixodida</taxon>
        <taxon>Ixodoidea</taxon>
        <taxon>Ixodidae</taxon>
        <taxon>Amblyomminae</taxon>
        <taxon>Amblyomma</taxon>
    </lineage>
</organism>
<comment type="caution">
    <text evidence="6">The sequence shown here is derived from an EMBL/GenBank/DDBJ whole genome shotgun (WGS) entry which is preliminary data.</text>
</comment>